<sequence>MSSKQQNVGYLPDEKPPISQLILFALQQIIVMFPATVLVALLTGFHVDTTIFASGLATIGFILITRRKIPLFYGSSFSYIAAIVSITGAEAFAGPVSDEKIAAAQFGIVLSGLVSIAAGLVIKQFGHDVIEKVLPPTVTGSIAIVIGLSLSKTAMENPSLLPNGVPAGDPLASNLAWIIAIVTLLATILFSAYLKGTWSQVPILLGLLTGYLTAFVLGSIYDINFVDFNKLSNESGAIFTIPHFTFPKANLAAVAAIMPIAIATIPESTAHLYQLDIYVNNLAKKKKSEKRYNIADKLGLNLIGDGLGDMISGAIGGPAGTNYGENLSTMAITKNFSIPMLVASAIITMIIACFTPLTAAVYSIPSAVIGGISIYLFGVIAAQGITIMMERKVDMFDSKNMAVISTILIIGLGGSFGFAGNGMIPIFGLELPAIATAAIVGIILSLLFLAGKKNEQED</sequence>
<feature type="transmembrane region" description="Helical" evidence="7">
    <location>
        <begin position="431"/>
        <end position="450"/>
    </location>
</feature>
<feature type="transmembrane region" description="Helical" evidence="7">
    <location>
        <begin position="340"/>
        <end position="362"/>
    </location>
</feature>
<keyword evidence="5 7" id="KW-1133">Transmembrane helix</keyword>
<comment type="similarity">
    <text evidence="2">Belongs to the nucleobase:cation symporter-2 (NCS2) (TC 2.A.40) family.</text>
</comment>
<dbReference type="Pfam" id="PF00860">
    <property type="entry name" value="Xan_ur_permease"/>
    <property type="match status" value="1"/>
</dbReference>
<evidence type="ECO:0000256" key="6">
    <source>
        <dbReference type="ARBA" id="ARBA00023136"/>
    </source>
</evidence>
<evidence type="ECO:0000256" key="2">
    <source>
        <dbReference type="ARBA" id="ARBA00008821"/>
    </source>
</evidence>
<evidence type="ECO:0000313" key="9">
    <source>
        <dbReference type="Proteomes" id="UP000273083"/>
    </source>
</evidence>
<keyword evidence="6 7" id="KW-0472">Membrane</keyword>
<evidence type="ECO:0000256" key="3">
    <source>
        <dbReference type="ARBA" id="ARBA00022448"/>
    </source>
</evidence>
<gene>
    <name evidence="8" type="ORF">EDD66_104322</name>
</gene>
<dbReference type="PANTHER" id="PTHR42810:SF2">
    <property type="entry name" value="PURINE PERMEASE C1399.01C-RELATED"/>
    <property type="match status" value="1"/>
</dbReference>
<reference evidence="8 9" key="1">
    <citation type="submission" date="2018-11" db="EMBL/GenBank/DDBJ databases">
        <title>Genomic Encyclopedia of Type Strains, Phase IV (KMG-IV): sequencing the most valuable type-strain genomes for metagenomic binning, comparative biology and taxonomic classification.</title>
        <authorList>
            <person name="Goeker M."/>
        </authorList>
    </citation>
    <scope>NUCLEOTIDE SEQUENCE [LARGE SCALE GENOMIC DNA]</scope>
    <source>
        <strain evidence="8 9">DSM 26537</strain>
    </source>
</reference>
<evidence type="ECO:0000313" key="8">
    <source>
        <dbReference type="EMBL" id="ROR28733.1"/>
    </source>
</evidence>
<evidence type="ECO:0000256" key="5">
    <source>
        <dbReference type="ARBA" id="ARBA00022989"/>
    </source>
</evidence>
<dbReference type="Proteomes" id="UP000273083">
    <property type="component" value="Unassembled WGS sequence"/>
</dbReference>
<dbReference type="PROSITE" id="PS01116">
    <property type="entry name" value="XANTH_URACIL_PERMASE"/>
    <property type="match status" value="1"/>
</dbReference>
<evidence type="ECO:0000256" key="4">
    <source>
        <dbReference type="ARBA" id="ARBA00022692"/>
    </source>
</evidence>
<keyword evidence="9" id="KW-1185">Reference proteome</keyword>
<comment type="subcellular location">
    <subcellularLocation>
        <location evidence="1">Membrane</location>
        <topology evidence="1">Multi-pass membrane protein</topology>
    </subcellularLocation>
</comment>
<feature type="transmembrane region" description="Helical" evidence="7">
    <location>
        <begin position="368"/>
        <end position="389"/>
    </location>
</feature>
<feature type="transmembrane region" description="Helical" evidence="7">
    <location>
        <begin position="134"/>
        <end position="155"/>
    </location>
</feature>
<feature type="transmembrane region" description="Helical" evidence="7">
    <location>
        <begin position="102"/>
        <end position="122"/>
    </location>
</feature>
<keyword evidence="4 7" id="KW-0812">Transmembrane</keyword>
<dbReference type="GO" id="GO:0042907">
    <property type="term" value="F:xanthine transmembrane transporter activity"/>
    <property type="evidence" value="ECO:0007669"/>
    <property type="project" value="TreeGrafter"/>
</dbReference>
<feature type="transmembrane region" description="Helical" evidence="7">
    <location>
        <begin position="175"/>
        <end position="194"/>
    </location>
</feature>
<dbReference type="PANTHER" id="PTHR42810">
    <property type="entry name" value="PURINE PERMEASE C1399.01C-RELATED"/>
    <property type="match status" value="1"/>
</dbReference>
<feature type="transmembrane region" description="Helical" evidence="7">
    <location>
        <begin position="77"/>
        <end position="96"/>
    </location>
</feature>
<feature type="transmembrane region" description="Helical" evidence="7">
    <location>
        <begin position="241"/>
        <end position="265"/>
    </location>
</feature>
<dbReference type="InterPro" id="IPR006043">
    <property type="entry name" value="NCS2"/>
</dbReference>
<accession>A0A3N1XPY0</accession>
<dbReference type="RefSeq" id="WP_123609227.1">
    <property type="nucleotide sequence ID" value="NZ_RJVG01000004.1"/>
</dbReference>
<evidence type="ECO:0000256" key="7">
    <source>
        <dbReference type="SAM" id="Phobius"/>
    </source>
</evidence>
<comment type="caution">
    <text evidence="8">The sequence shown here is derived from an EMBL/GenBank/DDBJ whole genome shotgun (WGS) entry which is preliminary data.</text>
</comment>
<feature type="transmembrane region" description="Helical" evidence="7">
    <location>
        <begin position="201"/>
        <end position="221"/>
    </location>
</feature>
<dbReference type="InterPro" id="IPR006042">
    <property type="entry name" value="Xan_ur_permease"/>
</dbReference>
<dbReference type="EMBL" id="RJVG01000004">
    <property type="protein sequence ID" value="ROR28733.1"/>
    <property type="molecule type" value="Genomic_DNA"/>
</dbReference>
<feature type="transmembrane region" description="Helical" evidence="7">
    <location>
        <begin position="49"/>
        <end position="65"/>
    </location>
</feature>
<name>A0A3N1XPY0_9FIRM</name>
<keyword evidence="3" id="KW-0813">Transport</keyword>
<dbReference type="AlphaFoldDB" id="A0A3N1XPY0"/>
<evidence type="ECO:0000256" key="1">
    <source>
        <dbReference type="ARBA" id="ARBA00004141"/>
    </source>
</evidence>
<feature type="transmembrane region" description="Helical" evidence="7">
    <location>
        <begin position="21"/>
        <end position="43"/>
    </location>
</feature>
<protein>
    <submittedName>
        <fullName evidence="8">Uracil permease</fullName>
    </submittedName>
</protein>
<dbReference type="GO" id="GO:0005886">
    <property type="term" value="C:plasma membrane"/>
    <property type="evidence" value="ECO:0007669"/>
    <property type="project" value="TreeGrafter"/>
</dbReference>
<proteinExistence type="inferred from homology"/>
<organism evidence="8 9">
    <name type="scientific">Mobilisporobacter senegalensis</name>
    <dbReference type="NCBI Taxonomy" id="1329262"/>
    <lineage>
        <taxon>Bacteria</taxon>
        <taxon>Bacillati</taxon>
        <taxon>Bacillota</taxon>
        <taxon>Clostridia</taxon>
        <taxon>Lachnospirales</taxon>
        <taxon>Lachnospiraceae</taxon>
        <taxon>Mobilisporobacter</taxon>
    </lineage>
</organism>
<feature type="transmembrane region" description="Helical" evidence="7">
    <location>
        <begin position="401"/>
        <end position="419"/>
    </location>
</feature>
<dbReference type="OrthoDB" id="9779092at2"/>